<comment type="caution">
    <text evidence="1">The sequence shown here is derived from an EMBL/GenBank/DDBJ whole genome shotgun (WGS) entry which is preliminary data.</text>
</comment>
<evidence type="ECO:0000313" key="1">
    <source>
        <dbReference type="EMBL" id="GAH38816.1"/>
    </source>
</evidence>
<dbReference type="PRINTS" id="PR00449">
    <property type="entry name" value="RASTRNSFRMNG"/>
</dbReference>
<dbReference type="GO" id="GO:0005525">
    <property type="term" value="F:GTP binding"/>
    <property type="evidence" value="ECO:0007669"/>
    <property type="project" value="InterPro"/>
</dbReference>
<reference evidence="1" key="1">
    <citation type="journal article" date="2014" name="Front. Microbiol.">
        <title>High frequency of phylogenetically diverse reductive dehalogenase-homologous genes in deep subseafloor sedimentary metagenomes.</title>
        <authorList>
            <person name="Kawai M."/>
            <person name="Futagami T."/>
            <person name="Toyoda A."/>
            <person name="Takaki Y."/>
            <person name="Nishi S."/>
            <person name="Hori S."/>
            <person name="Arai W."/>
            <person name="Tsubouchi T."/>
            <person name="Morono Y."/>
            <person name="Uchiyama I."/>
            <person name="Ito T."/>
            <person name="Fujiyama A."/>
            <person name="Inagaki F."/>
            <person name="Takami H."/>
        </authorList>
    </citation>
    <scope>NUCLEOTIDE SEQUENCE</scope>
    <source>
        <strain evidence="1">Expedition CK06-06</strain>
    </source>
</reference>
<dbReference type="AlphaFoldDB" id="X1EZJ6"/>
<dbReference type="GO" id="GO:0003924">
    <property type="term" value="F:GTPase activity"/>
    <property type="evidence" value="ECO:0007669"/>
    <property type="project" value="InterPro"/>
</dbReference>
<dbReference type="Pfam" id="PF00071">
    <property type="entry name" value="Ras"/>
    <property type="match status" value="1"/>
</dbReference>
<dbReference type="InterPro" id="IPR027417">
    <property type="entry name" value="P-loop_NTPase"/>
</dbReference>
<sequence>MMSSWIFKVIVAGAGGVGKTAMVTRYCTGKFEEGY</sequence>
<feature type="non-terminal residue" evidence="1">
    <location>
        <position position="35"/>
    </location>
</feature>
<name>X1EZJ6_9ZZZZ</name>
<accession>X1EZJ6</accession>
<proteinExistence type="predicted"/>
<dbReference type="Gene3D" id="3.40.50.300">
    <property type="entry name" value="P-loop containing nucleotide triphosphate hydrolases"/>
    <property type="match status" value="1"/>
</dbReference>
<gene>
    <name evidence="1" type="ORF">S03H2_18449</name>
</gene>
<protein>
    <submittedName>
        <fullName evidence="1">Uncharacterized protein</fullName>
    </submittedName>
</protein>
<dbReference type="EMBL" id="BARU01009574">
    <property type="protein sequence ID" value="GAH38816.1"/>
    <property type="molecule type" value="Genomic_DNA"/>
</dbReference>
<dbReference type="SUPFAM" id="SSF52540">
    <property type="entry name" value="P-loop containing nucleoside triphosphate hydrolases"/>
    <property type="match status" value="1"/>
</dbReference>
<dbReference type="InterPro" id="IPR001806">
    <property type="entry name" value="Small_GTPase"/>
</dbReference>
<organism evidence="1">
    <name type="scientific">marine sediment metagenome</name>
    <dbReference type="NCBI Taxonomy" id="412755"/>
    <lineage>
        <taxon>unclassified sequences</taxon>
        <taxon>metagenomes</taxon>
        <taxon>ecological metagenomes</taxon>
    </lineage>
</organism>